<feature type="region of interest" description="Disordered" evidence="4">
    <location>
        <begin position="113"/>
        <end position="164"/>
    </location>
</feature>
<dbReference type="Pfam" id="PF08573">
    <property type="entry name" value="SAE2"/>
    <property type="match status" value="1"/>
</dbReference>
<evidence type="ECO:0000256" key="4">
    <source>
        <dbReference type="SAM" id="MobiDB-lite"/>
    </source>
</evidence>
<keyword evidence="3" id="KW-0539">Nucleus</keyword>
<evidence type="ECO:0000256" key="2">
    <source>
        <dbReference type="ARBA" id="ARBA00022763"/>
    </source>
</evidence>
<keyword evidence="7" id="KW-1185">Reference proteome</keyword>
<comment type="caution">
    <text evidence="6">The sequence shown here is derived from an EMBL/GenBank/DDBJ whole genome shotgun (WGS) entry which is preliminary data.</text>
</comment>
<feature type="region of interest" description="Disordered" evidence="4">
    <location>
        <begin position="32"/>
        <end position="56"/>
    </location>
</feature>
<gene>
    <name evidence="6" type="ORF">Cboi02_000563400</name>
</gene>
<name>A0A9W6WL26_CANBO</name>
<dbReference type="InterPro" id="IPR013882">
    <property type="entry name" value="Ctp1_C"/>
</dbReference>
<evidence type="ECO:0000256" key="1">
    <source>
        <dbReference type="ARBA" id="ARBA00004123"/>
    </source>
</evidence>
<comment type="subcellular location">
    <subcellularLocation>
        <location evidence="1">Nucleus</location>
    </subcellularLocation>
</comment>
<dbReference type="AlphaFoldDB" id="A0A9W6WL26"/>
<feature type="compositionally biased region" description="Basic and acidic residues" evidence="4">
    <location>
        <begin position="122"/>
        <end position="136"/>
    </location>
</feature>
<dbReference type="GO" id="GO:0005634">
    <property type="term" value="C:nucleus"/>
    <property type="evidence" value="ECO:0007669"/>
    <property type="project" value="UniProtKB-SubCell"/>
</dbReference>
<accession>A0A9W6WL26</accession>
<sequence length="437" mass="50549">MILNSKKNYKKIDNKNGLLDLSQSTKTVNKRHSLVQTQSQRTEVSQSQKSTETEANSLNKLSGYNKTIDNLCDDIIESSDIENDDQLIDINVLQEFNSDNNISLYHNEDGFEMSIPNKHNRAHNDNDNNIENDTKRQRQSYDSNHEDKDTSNNKENMIPSMNGKPIDLTKNPIYNRNWYPEDFKVNPVVNFNKNYAFQANKIALKSVHPSIRSLHDYERNFILNQQLSKFNKLSGMNNSNDHDHDKSDQQRRFVIDKDTNAVGLVSSTKAGASHGLKSIEKALYNERIHPIFKYQKSAINNMSKTTTEETNNSDNNNINNNYNKTIMNLKVSTKTTKLWERPDSPPGFSRSDFPTTQERANDRLKSEKLETIKALKRLFHAVYMVEPINKQKDLNDNSNNNDNKYIQAGKFIFKNELLNQCIRNDNFTIDESIFSYN</sequence>
<reference evidence="6" key="1">
    <citation type="submission" date="2023-04" db="EMBL/GenBank/DDBJ databases">
        <title>Candida boidinii NBRC 10035.</title>
        <authorList>
            <person name="Ichikawa N."/>
            <person name="Sato H."/>
            <person name="Tonouchi N."/>
        </authorList>
    </citation>
    <scope>NUCLEOTIDE SEQUENCE</scope>
    <source>
        <strain evidence="6">NBRC 10035</strain>
    </source>
</reference>
<evidence type="ECO:0000256" key="3">
    <source>
        <dbReference type="ARBA" id="ARBA00023242"/>
    </source>
</evidence>
<dbReference type="GO" id="GO:0006281">
    <property type="term" value="P:DNA repair"/>
    <property type="evidence" value="ECO:0007669"/>
    <property type="project" value="InterPro"/>
</dbReference>
<feature type="compositionally biased region" description="Basic and acidic residues" evidence="4">
    <location>
        <begin position="143"/>
        <end position="152"/>
    </location>
</feature>
<feature type="compositionally biased region" description="Polar residues" evidence="4">
    <location>
        <begin position="34"/>
        <end position="56"/>
    </location>
</feature>
<feature type="region of interest" description="Disordered" evidence="4">
    <location>
        <begin position="338"/>
        <end position="359"/>
    </location>
</feature>
<organism evidence="6 7">
    <name type="scientific">Candida boidinii</name>
    <name type="common">Yeast</name>
    <dbReference type="NCBI Taxonomy" id="5477"/>
    <lineage>
        <taxon>Eukaryota</taxon>
        <taxon>Fungi</taxon>
        <taxon>Dikarya</taxon>
        <taxon>Ascomycota</taxon>
        <taxon>Saccharomycotina</taxon>
        <taxon>Pichiomycetes</taxon>
        <taxon>Pichiales</taxon>
        <taxon>Pichiaceae</taxon>
        <taxon>Ogataea</taxon>
        <taxon>Ogataea/Candida clade</taxon>
    </lineage>
</organism>
<protein>
    <submittedName>
        <fullName evidence="6">Unnamed protein product</fullName>
    </submittedName>
</protein>
<evidence type="ECO:0000313" key="6">
    <source>
        <dbReference type="EMBL" id="GME77777.1"/>
    </source>
</evidence>
<dbReference type="EMBL" id="BSXN01002841">
    <property type="protein sequence ID" value="GME77777.1"/>
    <property type="molecule type" value="Genomic_DNA"/>
</dbReference>
<proteinExistence type="predicted"/>
<keyword evidence="2" id="KW-0227">DNA damage</keyword>
<dbReference type="Proteomes" id="UP001165120">
    <property type="component" value="Unassembled WGS sequence"/>
</dbReference>
<evidence type="ECO:0000259" key="5">
    <source>
        <dbReference type="Pfam" id="PF08573"/>
    </source>
</evidence>
<feature type="domain" description="DNA endonuclease activator Ctp1 C-terminal" evidence="5">
    <location>
        <begin position="301"/>
        <end position="358"/>
    </location>
</feature>
<evidence type="ECO:0000313" key="7">
    <source>
        <dbReference type="Proteomes" id="UP001165120"/>
    </source>
</evidence>